<evidence type="ECO:0000259" key="6">
    <source>
        <dbReference type="PROSITE" id="PS50893"/>
    </source>
</evidence>
<accession>A0A5J6V2G8</accession>
<dbReference type="GO" id="GO:0005524">
    <property type="term" value="F:ATP binding"/>
    <property type="evidence" value="ECO:0007669"/>
    <property type="project" value="UniProtKB-KW"/>
</dbReference>
<dbReference type="InterPro" id="IPR017871">
    <property type="entry name" value="ABC_transporter-like_CS"/>
</dbReference>
<dbReference type="InterPro" id="IPR003593">
    <property type="entry name" value="AAA+_ATPase"/>
</dbReference>
<sequence length="304" mass="33272">MDTTYLSHAIDVQDAVVRYGDVTALDGVDLQVEPGQVTALLGPNGAGKTTLVDCLEGFRRPTSGTVRVLGIDPWRAGTRWRDRIGVVLQDTRMDADLTVAEFVAMTRGWYADPLRADEILSAVGLTGLADRRVHKLSGGERRRLDLGLALAGRPDLLFLDEPTTGLDPNARRELWELLSGLRSQGHTILLTSHDMHEVEALADQVAVLIGGRIRAEGTVAQMREQSGLPATVSFVSSADPARITPLGAERDERTGRWQLRTDDTTDTLRRVTAALGEDVMDVQLRTPTFEDVYLTLLGRKEAHS</sequence>
<evidence type="ECO:0000256" key="4">
    <source>
        <dbReference type="ARBA" id="ARBA00022840"/>
    </source>
</evidence>
<dbReference type="GO" id="GO:0005886">
    <property type="term" value="C:plasma membrane"/>
    <property type="evidence" value="ECO:0007669"/>
    <property type="project" value="UniProtKB-SubCell"/>
</dbReference>
<reference evidence="7 8" key="1">
    <citation type="submission" date="2019-09" db="EMBL/GenBank/DDBJ databases">
        <title>Serinicoccus pratensis sp. nov., isolated from meadow soil.</title>
        <authorList>
            <person name="Zhang W."/>
        </authorList>
    </citation>
    <scope>NUCLEOTIDE SEQUENCE [LARGE SCALE GENOMIC DNA]</scope>
    <source>
        <strain evidence="7 8">W204</strain>
    </source>
</reference>
<keyword evidence="2" id="KW-0813">Transport</keyword>
<keyword evidence="5" id="KW-0046">Antibiotic resistance</keyword>
<dbReference type="SMART" id="SM00382">
    <property type="entry name" value="AAA"/>
    <property type="match status" value="1"/>
</dbReference>
<evidence type="ECO:0000256" key="5">
    <source>
        <dbReference type="ARBA" id="ARBA00023251"/>
    </source>
</evidence>
<dbReference type="PROSITE" id="PS00211">
    <property type="entry name" value="ABC_TRANSPORTER_1"/>
    <property type="match status" value="1"/>
</dbReference>
<keyword evidence="3" id="KW-0547">Nucleotide-binding</keyword>
<organism evidence="7 8">
    <name type="scientific">Ornithinimicrobium pratense</name>
    <dbReference type="NCBI Taxonomy" id="2593973"/>
    <lineage>
        <taxon>Bacteria</taxon>
        <taxon>Bacillati</taxon>
        <taxon>Actinomycetota</taxon>
        <taxon>Actinomycetes</taxon>
        <taxon>Micrococcales</taxon>
        <taxon>Ornithinimicrobiaceae</taxon>
        <taxon>Ornithinimicrobium</taxon>
    </lineage>
</organism>
<proteinExistence type="predicted"/>
<dbReference type="EMBL" id="CP044427">
    <property type="protein sequence ID" value="QFG67504.1"/>
    <property type="molecule type" value="Genomic_DNA"/>
</dbReference>
<dbReference type="SUPFAM" id="SSF52540">
    <property type="entry name" value="P-loop containing nucleoside triphosphate hydrolases"/>
    <property type="match status" value="1"/>
</dbReference>
<dbReference type="PROSITE" id="PS50893">
    <property type="entry name" value="ABC_TRANSPORTER_2"/>
    <property type="match status" value="1"/>
</dbReference>
<dbReference type="OrthoDB" id="9804819at2"/>
<evidence type="ECO:0000256" key="1">
    <source>
        <dbReference type="ARBA" id="ARBA00004202"/>
    </source>
</evidence>
<dbReference type="Gene3D" id="3.40.50.300">
    <property type="entry name" value="P-loop containing nucleotide triphosphate hydrolases"/>
    <property type="match status" value="1"/>
</dbReference>
<evidence type="ECO:0000256" key="3">
    <source>
        <dbReference type="ARBA" id="ARBA00022741"/>
    </source>
</evidence>
<keyword evidence="4 7" id="KW-0067">ATP-binding</keyword>
<name>A0A5J6V2G8_9MICO</name>
<dbReference type="AlphaFoldDB" id="A0A5J6V2G8"/>
<dbReference type="GO" id="GO:0046677">
    <property type="term" value="P:response to antibiotic"/>
    <property type="evidence" value="ECO:0007669"/>
    <property type="project" value="UniProtKB-KW"/>
</dbReference>
<evidence type="ECO:0000313" key="7">
    <source>
        <dbReference type="EMBL" id="QFG67504.1"/>
    </source>
</evidence>
<dbReference type="CDD" id="cd03230">
    <property type="entry name" value="ABC_DR_subfamily_A"/>
    <property type="match status" value="1"/>
</dbReference>
<dbReference type="InterPro" id="IPR050763">
    <property type="entry name" value="ABC_transporter_ATP-binding"/>
</dbReference>
<keyword evidence="8" id="KW-1185">Reference proteome</keyword>
<evidence type="ECO:0000256" key="2">
    <source>
        <dbReference type="ARBA" id="ARBA00022448"/>
    </source>
</evidence>
<comment type="subcellular location">
    <subcellularLocation>
        <location evidence="1">Cell membrane</location>
        <topology evidence="1">Peripheral membrane protein</topology>
    </subcellularLocation>
</comment>
<evidence type="ECO:0000313" key="8">
    <source>
        <dbReference type="Proteomes" id="UP000326546"/>
    </source>
</evidence>
<dbReference type="PANTHER" id="PTHR42711:SF17">
    <property type="entry name" value="ABC TRANSPORTER ATP-BINDING PROTEIN"/>
    <property type="match status" value="1"/>
</dbReference>
<dbReference type="PANTHER" id="PTHR42711">
    <property type="entry name" value="ABC TRANSPORTER ATP-BINDING PROTEIN"/>
    <property type="match status" value="1"/>
</dbReference>
<gene>
    <name evidence="7" type="ORF">FY030_01095</name>
</gene>
<dbReference type="Proteomes" id="UP000326546">
    <property type="component" value="Chromosome"/>
</dbReference>
<dbReference type="InterPro" id="IPR027417">
    <property type="entry name" value="P-loop_NTPase"/>
</dbReference>
<dbReference type="KEGG" id="serw:FY030_01095"/>
<dbReference type="InterPro" id="IPR003439">
    <property type="entry name" value="ABC_transporter-like_ATP-bd"/>
</dbReference>
<dbReference type="Pfam" id="PF00005">
    <property type="entry name" value="ABC_tran"/>
    <property type="match status" value="1"/>
</dbReference>
<feature type="domain" description="ABC transporter" evidence="6">
    <location>
        <begin position="10"/>
        <end position="235"/>
    </location>
</feature>
<dbReference type="RefSeq" id="WP_158059902.1">
    <property type="nucleotide sequence ID" value="NZ_CP044427.1"/>
</dbReference>
<protein>
    <submittedName>
        <fullName evidence="7">ABC transporter ATP-binding protein</fullName>
    </submittedName>
</protein>
<dbReference type="GO" id="GO:0016887">
    <property type="term" value="F:ATP hydrolysis activity"/>
    <property type="evidence" value="ECO:0007669"/>
    <property type="project" value="InterPro"/>
</dbReference>